<dbReference type="Gene3D" id="3.40.50.300">
    <property type="entry name" value="P-loop containing nucleotide triphosphate hydrolases"/>
    <property type="match status" value="2"/>
</dbReference>
<proteinExistence type="inferred from homology"/>
<gene>
    <name evidence="13" type="ORF">BOX37_26335</name>
</gene>
<evidence type="ECO:0000256" key="7">
    <source>
        <dbReference type="ARBA" id="ARBA00022759"/>
    </source>
</evidence>
<evidence type="ECO:0000259" key="12">
    <source>
        <dbReference type="PROSITE" id="PS51192"/>
    </source>
</evidence>
<dbReference type="Proteomes" id="UP000183810">
    <property type="component" value="Chromosome"/>
</dbReference>
<dbReference type="GO" id="GO:0009307">
    <property type="term" value="P:DNA restriction-modification system"/>
    <property type="evidence" value="ECO:0007669"/>
    <property type="project" value="UniProtKB-KW"/>
</dbReference>
<evidence type="ECO:0000256" key="8">
    <source>
        <dbReference type="ARBA" id="ARBA00022801"/>
    </source>
</evidence>
<evidence type="ECO:0000256" key="10">
    <source>
        <dbReference type="ARBA" id="ARBA00023125"/>
    </source>
</evidence>
<sequence>MNENVGVSENQLEQMMVERLGDLHGWQPLTGTDIAPGRDLGRESWQDLVLQGRLLERMRQLNPGVPVEFLDQARAEVLAPKSQEAIEENFRLHQILINGYTGISYIDHLGVEQNPTIHFIGGQVEDNEFLAVRQVDVRSREHRRRFDVVLYLNGLPVVIVELKNPGSQSADLTSAHAQLATYLDEFPMAFRFTVLTVISDGVTARYGTPFTPLNHYSPWNVDDSGEPLAFGTRIEDEDAGIQLEYLVDGVLQTERFLQLQRDYVAFDKSPQGLQKRIAKPHQYFAVSKAVGCTIEAMRSNGKAGVVWHTQGSGKSMEMELYTHLVGTKPQLKNPTIVLVTDRTELDGQLFAAFSKSTLLQEDPKQIGSRAELRTALADRQTGGILFTTLQKFGLSKQEKKESGLKHPLVSDRRNVIVIVDEAHRSHYDDLDGYAAHLKSALPNATLIAFTGTPISFEDRNTRHVFGEYIDIYDLARAVDDGATVRVVFEPRLPEVKVAAEVTDAEIDGAADAAVVGLDDIERRSIEQSVTVLNALYGAPERLKKVAKDLVEHWKNRRAVMDEYIGGHGKALIVCATREIAANLYEQIIALEPDWESDALEQGVVKVVYSGSAKDPQPIQKHVRRESQIKTITNRLKDEKDPLELVIVQNMLLTGFDAPPLHTLYLDRPIQGALLMQTLARVNRTFAGKQDGLVVAYAPIADNLEAALKEYTRTAGREQPVQSTPDQVIELTQQLVAQLDALCAGYPWWTKLTEKPGQFMRAVTGTLEYLRDPTTPGNQVPTGEPTLADRFRDLANQLSRAWAVSRGSENLTDLRPKIQFYEQVRVWMAKYDAEQRKAEGRPLPADIKRALDKLLADSTASGQIIDIYAAAGMPKPSLTDLTDDFAQQAREAEHPHLAIEALRDALTAEVRHTTRNNLVRQKAFSERLRELMNKYTNQQLTSAQVISELIKLAREAAKERDRGATFNPRLDEDELAFYDAVHENESAVIELGDDMLGDIARELVAVMKRDVKTDWTVRDDVRAKLRSTIKRLLRKYGYPPDKQIAAIRQVIDQMEVLAPKYVEDKRPDMS</sequence>
<dbReference type="CDD" id="cd18030">
    <property type="entry name" value="DEXHc_RE_I_HsdR"/>
    <property type="match status" value="1"/>
</dbReference>
<keyword evidence="13" id="KW-0347">Helicase</keyword>
<organism evidence="13 14">
    <name type="scientific">Nocardia mangyaensis</name>
    <dbReference type="NCBI Taxonomy" id="2213200"/>
    <lineage>
        <taxon>Bacteria</taxon>
        <taxon>Bacillati</taxon>
        <taxon>Actinomycetota</taxon>
        <taxon>Actinomycetes</taxon>
        <taxon>Mycobacteriales</taxon>
        <taxon>Nocardiaceae</taxon>
        <taxon>Nocardia</taxon>
    </lineage>
</organism>
<keyword evidence="9 11" id="KW-0067">ATP-binding</keyword>
<evidence type="ECO:0000256" key="6">
    <source>
        <dbReference type="ARBA" id="ARBA00022747"/>
    </source>
</evidence>
<dbReference type="InterPro" id="IPR055180">
    <property type="entry name" value="HsdR_RecA-like_helicase_dom_2"/>
</dbReference>
<comment type="subunit">
    <text evidence="3 11">The type I restriction/modification system is composed of three polypeptides R, M and S.</text>
</comment>
<dbReference type="Pfam" id="PF18766">
    <property type="entry name" value="SWI2_SNF2"/>
    <property type="match status" value="1"/>
</dbReference>
<dbReference type="PANTHER" id="PTHR30195">
    <property type="entry name" value="TYPE I SITE-SPECIFIC DEOXYRIBONUCLEASE PROTEIN SUBUNIT M AND R"/>
    <property type="match status" value="1"/>
</dbReference>
<keyword evidence="14" id="KW-1185">Reference proteome</keyword>
<dbReference type="SUPFAM" id="SSF52540">
    <property type="entry name" value="P-loop containing nucleoside triphosphate hydrolases"/>
    <property type="match status" value="2"/>
</dbReference>
<comment type="catalytic activity">
    <reaction evidence="1 11">
        <text>Endonucleolytic cleavage of DNA to give random double-stranded fragments with terminal 5'-phosphates, ATP is simultaneously hydrolyzed.</text>
        <dbReference type="EC" id="3.1.21.3"/>
    </reaction>
</comment>
<dbReference type="Gene3D" id="3.90.1570.50">
    <property type="match status" value="1"/>
</dbReference>
<evidence type="ECO:0000256" key="11">
    <source>
        <dbReference type="RuleBase" id="RU364115"/>
    </source>
</evidence>
<evidence type="ECO:0000313" key="13">
    <source>
        <dbReference type="EMBL" id="APE36866.1"/>
    </source>
</evidence>
<dbReference type="GO" id="GO:0003677">
    <property type="term" value="F:DNA binding"/>
    <property type="evidence" value="ECO:0007669"/>
    <property type="project" value="UniProtKB-KW"/>
</dbReference>
<dbReference type="PROSITE" id="PS51192">
    <property type="entry name" value="HELICASE_ATP_BIND_1"/>
    <property type="match status" value="1"/>
</dbReference>
<name>A0A1J0VY00_9NOCA</name>
<dbReference type="InterPro" id="IPR027417">
    <property type="entry name" value="P-loop_NTPase"/>
</dbReference>
<feature type="domain" description="Helicase ATP-binding" evidence="12">
    <location>
        <begin position="295"/>
        <end position="471"/>
    </location>
</feature>
<dbReference type="InterPro" id="IPR021810">
    <property type="entry name" value="T1RH-like_C"/>
</dbReference>
<keyword evidence="8 11" id="KW-0378">Hydrolase</keyword>
<dbReference type="InterPro" id="IPR004473">
    <property type="entry name" value="Restrct_endonuc_typeI_HsdR"/>
</dbReference>
<dbReference type="SMART" id="SM00487">
    <property type="entry name" value="DEXDc"/>
    <property type="match status" value="1"/>
</dbReference>
<keyword evidence="6 11" id="KW-0680">Restriction system</keyword>
<dbReference type="EC" id="3.1.21.3" evidence="11"/>
<keyword evidence="7" id="KW-0255">Endonuclease</keyword>
<evidence type="ECO:0000256" key="3">
    <source>
        <dbReference type="ARBA" id="ARBA00011296"/>
    </source>
</evidence>
<comment type="function">
    <text evidence="11">Subunit R is required for both nuclease and ATPase activities, but not for modification.</text>
</comment>
<dbReference type="PANTHER" id="PTHR30195:SF15">
    <property type="entry name" value="TYPE I RESTRICTION ENZYME HINDI ENDONUCLEASE SUBUNIT"/>
    <property type="match status" value="1"/>
</dbReference>
<dbReference type="InterPro" id="IPR007409">
    <property type="entry name" value="Restrct_endonuc_type1_HsdR_N"/>
</dbReference>
<evidence type="ECO:0000313" key="14">
    <source>
        <dbReference type="Proteomes" id="UP000183810"/>
    </source>
</evidence>
<evidence type="ECO:0000256" key="2">
    <source>
        <dbReference type="ARBA" id="ARBA00008598"/>
    </source>
</evidence>
<evidence type="ECO:0000256" key="5">
    <source>
        <dbReference type="ARBA" id="ARBA00022741"/>
    </source>
</evidence>
<evidence type="ECO:0000256" key="1">
    <source>
        <dbReference type="ARBA" id="ARBA00000851"/>
    </source>
</evidence>
<evidence type="ECO:0000256" key="4">
    <source>
        <dbReference type="ARBA" id="ARBA00022722"/>
    </source>
</evidence>
<dbReference type="GO" id="GO:0005524">
    <property type="term" value="F:ATP binding"/>
    <property type="evidence" value="ECO:0007669"/>
    <property type="project" value="UniProtKB-KW"/>
</dbReference>
<dbReference type="OrthoDB" id="9758243at2"/>
<keyword evidence="4" id="KW-0540">Nuclease</keyword>
<dbReference type="GO" id="GO:0009035">
    <property type="term" value="F:type I site-specific deoxyribonuclease activity"/>
    <property type="evidence" value="ECO:0007669"/>
    <property type="project" value="UniProtKB-EC"/>
</dbReference>
<accession>A0A1J0VY00</accession>
<dbReference type="CDD" id="cd22332">
    <property type="entry name" value="HsdR_N"/>
    <property type="match status" value="1"/>
</dbReference>
<dbReference type="GO" id="GO:0004386">
    <property type="term" value="F:helicase activity"/>
    <property type="evidence" value="ECO:0007669"/>
    <property type="project" value="UniProtKB-KW"/>
</dbReference>
<comment type="similarity">
    <text evidence="2 11">Belongs to the HsdR family.</text>
</comment>
<dbReference type="RefSeq" id="WP_071930051.1">
    <property type="nucleotide sequence ID" value="NZ_CP018082.1"/>
</dbReference>
<dbReference type="Pfam" id="PF04313">
    <property type="entry name" value="HSDR_N"/>
    <property type="match status" value="1"/>
</dbReference>
<keyword evidence="5 11" id="KW-0547">Nucleotide-binding</keyword>
<dbReference type="REBASE" id="166785">
    <property type="entry name" value="NsoY48ORF26325P"/>
</dbReference>
<dbReference type="EMBL" id="CP018082">
    <property type="protein sequence ID" value="APE36866.1"/>
    <property type="molecule type" value="Genomic_DNA"/>
</dbReference>
<dbReference type="Pfam" id="PF22679">
    <property type="entry name" value="T1R_D3-like"/>
    <property type="match status" value="1"/>
</dbReference>
<dbReference type="Pfam" id="PF11867">
    <property type="entry name" value="T1RH-like_C"/>
    <property type="match status" value="1"/>
</dbReference>
<protein>
    <recommendedName>
        <fullName evidence="11">Type I restriction enzyme endonuclease subunit</fullName>
        <shortName evidence="11">R protein</shortName>
        <ecNumber evidence="11">3.1.21.3</ecNumber>
    </recommendedName>
</protein>
<dbReference type="InterPro" id="IPR014001">
    <property type="entry name" value="Helicase_ATP-bd"/>
</dbReference>
<dbReference type="KEGG" id="nsl:BOX37_26335"/>
<keyword evidence="10 11" id="KW-0238">DNA-binding</keyword>
<evidence type="ECO:0000256" key="9">
    <source>
        <dbReference type="ARBA" id="ARBA00022840"/>
    </source>
</evidence>
<reference evidence="13" key="1">
    <citation type="submission" date="2016-11" db="EMBL/GenBank/DDBJ databases">
        <authorList>
            <person name="Jaros S."/>
            <person name="Januszkiewicz K."/>
            <person name="Wedrychowicz H."/>
        </authorList>
    </citation>
    <scope>NUCLEOTIDE SEQUENCE [LARGE SCALE GENOMIC DNA]</scope>
    <source>
        <strain evidence="13">Y48</strain>
    </source>
</reference>
<dbReference type="AlphaFoldDB" id="A0A1J0VY00"/>
<dbReference type="NCBIfam" id="TIGR00348">
    <property type="entry name" value="hsdR"/>
    <property type="match status" value="1"/>
</dbReference>
<dbReference type="InterPro" id="IPR051268">
    <property type="entry name" value="Type-I_R_enzyme_R_subunit"/>
</dbReference>
<dbReference type="CDD" id="cd18800">
    <property type="entry name" value="SF2_C_EcoR124I-like"/>
    <property type="match status" value="1"/>
</dbReference>
<dbReference type="InterPro" id="IPR040980">
    <property type="entry name" value="SWI2_SNF2"/>
</dbReference>